<keyword evidence="5" id="KW-1185">Reference proteome</keyword>
<keyword evidence="1" id="KW-0784">Thiamine biosynthesis</keyword>
<gene>
    <name evidence="4" type="ORF">FE263_07865</name>
</gene>
<protein>
    <submittedName>
        <fullName evidence="4">Sll0787 family AIR synthase-like protein</fullName>
    </submittedName>
</protein>
<dbReference type="CDD" id="cd02192">
    <property type="entry name" value="PurM-like3"/>
    <property type="match status" value="1"/>
</dbReference>
<evidence type="ECO:0000313" key="5">
    <source>
        <dbReference type="Proteomes" id="UP000305654"/>
    </source>
</evidence>
<dbReference type="InterPro" id="IPR011413">
    <property type="entry name" value="UCP036540_AIR"/>
</dbReference>
<comment type="caution">
    <text evidence="4">The sequence shown here is derived from an EMBL/GenBank/DDBJ whole genome shotgun (WGS) entry which is preliminary data.</text>
</comment>
<dbReference type="GO" id="GO:0009228">
    <property type="term" value="P:thiamine biosynthetic process"/>
    <property type="evidence" value="ECO:0007669"/>
    <property type="project" value="UniProtKB-KW"/>
</dbReference>
<dbReference type="AlphaFoldDB" id="A0A5R9J6W6"/>
<dbReference type="SUPFAM" id="SSF56042">
    <property type="entry name" value="PurM C-terminal domain-like"/>
    <property type="match status" value="1"/>
</dbReference>
<feature type="domain" description="PurM-like N-terminal" evidence="2">
    <location>
        <begin position="45"/>
        <end position="148"/>
    </location>
</feature>
<dbReference type="InterPro" id="IPR016188">
    <property type="entry name" value="PurM-like_N"/>
</dbReference>
<dbReference type="PANTHER" id="PTHR30270:SF0">
    <property type="entry name" value="THIAMINE-MONOPHOSPHATE KINASE"/>
    <property type="match status" value="1"/>
</dbReference>
<dbReference type="Pfam" id="PF00586">
    <property type="entry name" value="AIRS"/>
    <property type="match status" value="1"/>
</dbReference>
<dbReference type="GO" id="GO:0009030">
    <property type="term" value="F:thiamine-phosphate kinase activity"/>
    <property type="evidence" value="ECO:0007669"/>
    <property type="project" value="InterPro"/>
</dbReference>
<proteinExistence type="predicted"/>
<dbReference type="Gene3D" id="3.90.650.10">
    <property type="entry name" value="PurM-like C-terminal domain"/>
    <property type="match status" value="1"/>
</dbReference>
<feature type="domain" description="PurM-like C-terminal" evidence="3">
    <location>
        <begin position="191"/>
        <end position="300"/>
    </location>
</feature>
<dbReference type="EMBL" id="VCDI01000002">
    <property type="protein sequence ID" value="TLU73312.1"/>
    <property type="molecule type" value="Genomic_DNA"/>
</dbReference>
<dbReference type="NCBIfam" id="TIGR04049">
    <property type="entry name" value="AIR_rel_sll0787"/>
    <property type="match status" value="1"/>
</dbReference>
<accession>A0A5R9J6W6</accession>
<evidence type="ECO:0000256" key="1">
    <source>
        <dbReference type="ARBA" id="ARBA00022977"/>
    </source>
</evidence>
<dbReference type="OrthoDB" id="9767928at2"/>
<evidence type="ECO:0000259" key="3">
    <source>
        <dbReference type="Pfam" id="PF02769"/>
    </source>
</evidence>
<dbReference type="Proteomes" id="UP000305654">
    <property type="component" value="Unassembled WGS sequence"/>
</dbReference>
<dbReference type="SUPFAM" id="SSF55326">
    <property type="entry name" value="PurM N-terminal domain-like"/>
    <property type="match status" value="1"/>
</dbReference>
<sequence length="323" mass="33641">MDLERLALALRDGPAFAAKRDIAPVLRSLALGEFDPEAGRAIAIGDDCAAIPDGDGTLLLAIEGFLGSLVEAMPWFAGWCGIMVNLSDIAAMGGRPIAVVDALWAPDQAHREPILRGLADASRAYGVPVVGGHTGAGAAANLAVAVLGRAQRLLTSFDASPGDLLVAAVDLRGAWHEPYPFWDAASRGAPPERLRADLDILPRLAEAGLCRAAKDISNAGLAGTALMLAECSGIGITLDLERIPRPPGAGIERWLGAFPSYGFLLAVTPDHVPAVLQAFASRDIAAAVIGTCEPGSRLDLLHEGVRATCWDHAEHRLLGCAPP</sequence>
<dbReference type="InterPro" id="IPR036676">
    <property type="entry name" value="PurM-like_C_sf"/>
</dbReference>
<dbReference type="InterPro" id="IPR024030">
    <property type="entry name" value="AIR_synthase-rel_sll0787"/>
</dbReference>
<organism evidence="4 5">
    <name type="scientific">Lichenicoccus roseus</name>
    <dbReference type="NCBI Taxonomy" id="2683649"/>
    <lineage>
        <taxon>Bacteria</taxon>
        <taxon>Pseudomonadati</taxon>
        <taxon>Pseudomonadota</taxon>
        <taxon>Alphaproteobacteria</taxon>
        <taxon>Acetobacterales</taxon>
        <taxon>Acetobacteraceae</taxon>
        <taxon>Lichenicoccus</taxon>
    </lineage>
</organism>
<dbReference type="Gene3D" id="3.30.1330.10">
    <property type="entry name" value="PurM-like, N-terminal domain"/>
    <property type="match status" value="1"/>
</dbReference>
<dbReference type="InterPro" id="IPR006283">
    <property type="entry name" value="ThiL-like"/>
</dbReference>
<dbReference type="PANTHER" id="PTHR30270">
    <property type="entry name" value="THIAMINE-MONOPHOSPHATE KINASE"/>
    <property type="match status" value="1"/>
</dbReference>
<dbReference type="RefSeq" id="WP_138325392.1">
    <property type="nucleotide sequence ID" value="NZ_VCDI01000002.1"/>
</dbReference>
<evidence type="ECO:0000259" key="2">
    <source>
        <dbReference type="Pfam" id="PF00586"/>
    </source>
</evidence>
<dbReference type="InterPro" id="IPR010918">
    <property type="entry name" value="PurM-like_C_dom"/>
</dbReference>
<dbReference type="PIRSF" id="PIRSF036540">
    <property type="entry name" value="UCP036540_AIR"/>
    <property type="match status" value="1"/>
</dbReference>
<name>A0A5R9J6W6_9PROT</name>
<reference evidence="4 5" key="1">
    <citation type="submission" date="2019-05" db="EMBL/GenBank/DDBJ databases">
        <authorList>
            <person name="Pankratov T."/>
            <person name="Grouzdev D."/>
        </authorList>
    </citation>
    <scope>NUCLEOTIDE SEQUENCE [LARGE SCALE GENOMIC DNA]</scope>
    <source>
        <strain evidence="4 5">KEBCLARHB70R</strain>
    </source>
</reference>
<dbReference type="Pfam" id="PF02769">
    <property type="entry name" value="AIRS_C"/>
    <property type="match status" value="1"/>
</dbReference>
<evidence type="ECO:0000313" key="4">
    <source>
        <dbReference type="EMBL" id="TLU73312.1"/>
    </source>
</evidence>
<dbReference type="InterPro" id="IPR036921">
    <property type="entry name" value="PurM-like_N_sf"/>
</dbReference>